<comment type="subcellular location">
    <subcellularLocation>
        <location evidence="1">Cell membrane</location>
        <topology evidence="1">Peripheral membrane protein</topology>
    </subcellularLocation>
    <subcellularLocation>
        <location evidence="2">Cytoplasm</location>
    </subcellularLocation>
</comment>
<dbReference type="Pfam" id="PF00400">
    <property type="entry name" value="WD40"/>
    <property type="match status" value="1"/>
</dbReference>
<dbReference type="PANTHER" id="PTHR10241">
    <property type="entry name" value="LETHAL 2 GIANT LARVAE PROTEIN"/>
    <property type="match status" value="1"/>
</dbReference>
<evidence type="ECO:0000256" key="5">
    <source>
        <dbReference type="ARBA" id="ARBA00022475"/>
    </source>
</evidence>
<sequence length="1075" mass="119340">MKKFRKVLDGLTTSSPGGTIGSPSCGSAAGTPTAAPTPREIDVQETLTSDNFQLCKTVRHGFPYQPTALAFDPVQKILAIGSRSGGVRILGRPGVDCFCQHESGAAVLHLQFLINEGALVTACADDTLHLWNLRQRRPAVLHSLKFNRERITFCHLPFQSKWLYVGTERGNTHIVNIESFILSGYVIMWNKAIELSTKTHPGPVVHLSDSPKDEGKLLIGFEAGTIVQWDLRAKKADFRIYYDEAIHSVSWHHEGKQFMCSHSDGSLTLWNPRNTTKPFQVTFPHGKIQKDGRKESCKPILKVEYKTSRSSEPFIIFSGGLSYDKAGRRPALTIMHGKAITVLEMGYPIVEFMVLCETPYNNEVQEPYTVVVLLEKDLIVVDLTQSSFPVFENPYPMDIHESPVTCTAYFADCPPDIIPILYSIGAKHKKTGYSHKEWPVGGGTWTLGSHTYPEIIITGHADGSIKFWDASAFTLQMLYKLKTSKVFEKPKAGEGRSAEMVEEDPFAVQMVSWCPQSRIFCVVGISAHIILYRFSKYDANTQIVSLEVRLQCESEDVITPSENENYPCFSEQGSHSPQPHHQHPVSPGSRTPEGAKDRGPCLKVKERVVRVPPGYQSDLVIQLLWVDGEPPQQITILHDGLSLHLLVIILCMSTVDLYGATDPYQRLTRSPRRNRQSTSGSTHKPTRANTPTADKSRENSFSRSRSSSVSSIDRDTKEAITTLQFGESYGRKSDVLPTPCLWVGTSLGMVLLIPLSIPTDHEERMEEAVTVGPSGAVQMLKGSILRFAFLDCMGALIQSPYEVWRDLNAPEDPDRPRRRKLVHFSPSSSQDANGDGHLAVVCSERQAKVFLMPSQACLFVHNITESSFVLRADVVSVCNSVCLACFCANGHVMTLSLPSLRPLMDVNYLPLTDMRIARTFCFTNGGQALYLSSPTEIQRITYSQEMCDNLQEMLGELFTPIETPEAQNRGFLKGFFGGNAHAFDREELFGEAAAGKASRSLAQHIPGQGGVEGMKMAAGGAVGELARARIALDERGQRLGELEERTALMMTSAESFSKHAHELMLKCKDKKWYQF</sequence>
<feature type="compositionally biased region" description="Low complexity" evidence="15">
    <location>
        <begin position="10"/>
        <end position="37"/>
    </location>
</feature>
<name>A0A8C6PZC9_NOTFU</name>
<accession>A0A8C6PZC9</accession>
<dbReference type="Pfam" id="PF08366">
    <property type="entry name" value="LLGL"/>
    <property type="match status" value="1"/>
</dbReference>
<keyword evidence="11 14" id="KW-0175">Coiled coil</keyword>
<organism evidence="17 18">
    <name type="scientific">Nothobranchius furzeri</name>
    <name type="common">Turquoise killifish</name>
    <dbReference type="NCBI Taxonomy" id="105023"/>
    <lineage>
        <taxon>Eukaryota</taxon>
        <taxon>Metazoa</taxon>
        <taxon>Chordata</taxon>
        <taxon>Craniata</taxon>
        <taxon>Vertebrata</taxon>
        <taxon>Euteleostomi</taxon>
        <taxon>Actinopterygii</taxon>
        <taxon>Neopterygii</taxon>
        <taxon>Teleostei</taxon>
        <taxon>Neoteleostei</taxon>
        <taxon>Acanthomorphata</taxon>
        <taxon>Ovalentaria</taxon>
        <taxon>Atherinomorphae</taxon>
        <taxon>Cyprinodontiformes</taxon>
        <taxon>Nothobranchiidae</taxon>
        <taxon>Nothobranchius</taxon>
    </lineage>
</organism>
<dbReference type="InterPro" id="IPR036322">
    <property type="entry name" value="WD40_repeat_dom_sf"/>
</dbReference>
<feature type="region of interest" description="Disordered" evidence="15">
    <location>
        <begin position="807"/>
        <end position="833"/>
    </location>
</feature>
<dbReference type="InterPro" id="IPR013577">
    <property type="entry name" value="LLGL2"/>
</dbReference>
<evidence type="ECO:0000256" key="14">
    <source>
        <dbReference type="PROSITE-ProRule" id="PRU00290"/>
    </source>
</evidence>
<evidence type="ECO:0000256" key="7">
    <source>
        <dbReference type="ARBA" id="ARBA00022490"/>
    </source>
</evidence>
<dbReference type="FunFam" id="2.130.10.10:FF:000521">
    <property type="entry name" value="syntaxin-binding protein 5-like isoform X1"/>
    <property type="match status" value="1"/>
</dbReference>
<keyword evidence="9" id="KW-0677">Repeat</keyword>
<dbReference type="PRINTS" id="PR00962">
    <property type="entry name" value="LETHAL2GIANT"/>
</dbReference>
<dbReference type="GO" id="GO:0031201">
    <property type="term" value="C:SNARE complex"/>
    <property type="evidence" value="ECO:0007669"/>
    <property type="project" value="TreeGrafter"/>
</dbReference>
<reference evidence="17" key="2">
    <citation type="submission" date="2025-08" db="UniProtKB">
        <authorList>
            <consortium name="Ensembl"/>
        </authorList>
    </citation>
    <scope>IDENTIFICATION</scope>
</reference>
<reference evidence="17" key="3">
    <citation type="submission" date="2025-09" db="UniProtKB">
        <authorList>
            <consortium name="Ensembl"/>
        </authorList>
    </citation>
    <scope>IDENTIFICATION</scope>
</reference>
<keyword evidence="6" id="KW-0268">Exocytosis</keyword>
<protein>
    <recommendedName>
        <fullName evidence="13">Syntaxin-binding protein 5-like</fullName>
    </recommendedName>
</protein>
<keyword evidence="8" id="KW-0853">WD repeat</keyword>
<feature type="region of interest" description="Disordered" evidence="15">
    <location>
        <begin position="563"/>
        <end position="601"/>
    </location>
</feature>
<dbReference type="GO" id="GO:0019905">
    <property type="term" value="F:syntaxin binding"/>
    <property type="evidence" value="ECO:0007669"/>
    <property type="project" value="TreeGrafter"/>
</dbReference>
<evidence type="ECO:0000259" key="16">
    <source>
        <dbReference type="PROSITE" id="PS50892"/>
    </source>
</evidence>
<dbReference type="GO" id="GO:0005886">
    <property type="term" value="C:plasma membrane"/>
    <property type="evidence" value="ECO:0007669"/>
    <property type="project" value="UniProtKB-SubCell"/>
</dbReference>
<dbReference type="PANTHER" id="PTHR10241:SF19">
    <property type="entry name" value="SYNTAXIN-BINDING PROTEIN 5-LIKE"/>
    <property type="match status" value="1"/>
</dbReference>
<dbReference type="AlphaFoldDB" id="A0A8C6PZC9"/>
<evidence type="ECO:0000256" key="13">
    <source>
        <dbReference type="ARBA" id="ARBA00067543"/>
    </source>
</evidence>
<feature type="region of interest" description="Disordered" evidence="15">
    <location>
        <begin position="1"/>
        <end position="37"/>
    </location>
</feature>
<dbReference type="GO" id="GO:0045159">
    <property type="term" value="F:myosin II binding"/>
    <property type="evidence" value="ECO:0007669"/>
    <property type="project" value="TreeGrafter"/>
</dbReference>
<evidence type="ECO:0000256" key="15">
    <source>
        <dbReference type="SAM" id="MobiDB-lite"/>
    </source>
</evidence>
<evidence type="ECO:0000256" key="11">
    <source>
        <dbReference type="ARBA" id="ARBA00023054"/>
    </source>
</evidence>
<feature type="compositionally biased region" description="Polar residues" evidence="15">
    <location>
        <begin position="676"/>
        <end position="693"/>
    </location>
</feature>
<evidence type="ECO:0000256" key="3">
    <source>
        <dbReference type="ARBA" id="ARBA00008070"/>
    </source>
</evidence>
<dbReference type="GO" id="GO:0015031">
    <property type="term" value="P:protein transport"/>
    <property type="evidence" value="ECO:0007669"/>
    <property type="project" value="UniProtKB-KW"/>
</dbReference>
<dbReference type="Ensembl" id="ENSNFUT00015052477.1">
    <property type="protein sequence ID" value="ENSNFUP00015050311.1"/>
    <property type="gene ID" value="ENSNFUG00015023420.1"/>
</dbReference>
<dbReference type="InterPro" id="IPR015943">
    <property type="entry name" value="WD40/YVTN_repeat-like_dom_sf"/>
</dbReference>
<evidence type="ECO:0000256" key="1">
    <source>
        <dbReference type="ARBA" id="ARBA00004202"/>
    </source>
</evidence>
<dbReference type="SUPFAM" id="SSF50978">
    <property type="entry name" value="WD40 repeat-like"/>
    <property type="match status" value="2"/>
</dbReference>
<feature type="compositionally biased region" description="Low complexity" evidence="15">
    <location>
        <begin position="701"/>
        <end position="711"/>
    </location>
</feature>
<reference evidence="17" key="1">
    <citation type="submission" date="2014-08" db="EMBL/GenBank/DDBJ databases">
        <authorList>
            <person name="Senf B."/>
            <person name="Petzold A."/>
            <person name="Downie B.R."/>
            <person name="Koch P."/>
            <person name="Platzer M."/>
        </authorList>
    </citation>
    <scope>NUCLEOTIDE SEQUENCE [LARGE SCALE GENOMIC DNA]</scope>
    <source>
        <strain evidence="17">GRZ</strain>
    </source>
</reference>
<dbReference type="Proteomes" id="UP000694548">
    <property type="component" value="Chromosome sgr14"/>
</dbReference>
<evidence type="ECO:0000256" key="6">
    <source>
        <dbReference type="ARBA" id="ARBA00022483"/>
    </source>
</evidence>
<dbReference type="SMART" id="SM00320">
    <property type="entry name" value="WD40"/>
    <property type="match status" value="6"/>
</dbReference>
<comment type="similarity">
    <text evidence="3">Belongs to the WD repeat L(2)GL family.</text>
</comment>
<dbReference type="SUPFAM" id="SSF58038">
    <property type="entry name" value="SNARE fusion complex"/>
    <property type="match status" value="1"/>
</dbReference>
<keyword evidence="12" id="KW-0472">Membrane</keyword>
<evidence type="ECO:0000256" key="10">
    <source>
        <dbReference type="ARBA" id="ARBA00022927"/>
    </source>
</evidence>
<evidence type="ECO:0000256" key="8">
    <source>
        <dbReference type="ARBA" id="ARBA00022574"/>
    </source>
</evidence>
<keyword evidence="10" id="KW-0653">Protein transport</keyword>
<dbReference type="GO" id="GO:0005096">
    <property type="term" value="F:GTPase activator activity"/>
    <property type="evidence" value="ECO:0007669"/>
    <property type="project" value="TreeGrafter"/>
</dbReference>
<dbReference type="GO" id="GO:0006893">
    <property type="term" value="P:Golgi to plasma membrane transport"/>
    <property type="evidence" value="ECO:0007669"/>
    <property type="project" value="TreeGrafter"/>
</dbReference>
<feature type="domain" description="V-SNARE coiled-coil homology" evidence="16">
    <location>
        <begin position="1010"/>
        <end position="1070"/>
    </location>
</feature>
<evidence type="ECO:0000313" key="17">
    <source>
        <dbReference type="Ensembl" id="ENSNFUP00015050311.1"/>
    </source>
</evidence>
<evidence type="ECO:0000256" key="4">
    <source>
        <dbReference type="ARBA" id="ARBA00022448"/>
    </source>
</evidence>
<evidence type="ECO:0000256" key="9">
    <source>
        <dbReference type="ARBA" id="ARBA00022737"/>
    </source>
</evidence>
<evidence type="ECO:0000256" key="12">
    <source>
        <dbReference type="ARBA" id="ARBA00023136"/>
    </source>
</evidence>
<dbReference type="CDD" id="cd15893">
    <property type="entry name" value="R-SNARE_STXBP5"/>
    <property type="match status" value="1"/>
</dbReference>
<keyword evidence="18" id="KW-1185">Reference proteome</keyword>
<proteinExistence type="inferred from homology"/>
<feature type="region of interest" description="Disordered" evidence="15">
    <location>
        <begin position="666"/>
        <end position="713"/>
    </location>
</feature>
<keyword evidence="4" id="KW-0813">Transport</keyword>
<dbReference type="FunFam" id="1.20.5.110:FF:000001">
    <property type="entry name" value="syntaxin-binding protein 5 isoform X1"/>
    <property type="match status" value="1"/>
</dbReference>
<dbReference type="PROSITE" id="PS50892">
    <property type="entry name" value="V_SNARE"/>
    <property type="match status" value="1"/>
</dbReference>
<evidence type="ECO:0000256" key="2">
    <source>
        <dbReference type="ARBA" id="ARBA00004496"/>
    </source>
</evidence>
<dbReference type="Gene3D" id="1.20.5.110">
    <property type="match status" value="1"/>
</dbReference>
<dbReference type="GeneTree" id="ENSGT00950000182906"/>
<dbReference type="GO" id="GO:0006887">
    <property type="term" value="P:exocytosis"/>
    <property type="evidence" value="ECO:0007669"/>
    <property type="project" value="UniProtKB-KW"/>
</dbReference>
<dbReference type="InterPro" id="IPR042855">
    <property type="entry name" value="V_SNARE_CC"/>
</dbReference>
<keyword evidence="7" id="KW-0963">Cytoplasm</keyword>
<gene>
    <name evidence="17" type="primary">STXBP5L</name>
    <name evidence="17" type="synonym">stxbp5l</name>
</gene>
<dbReference type="InterPro" id="IPR000664">
    <property type="entry name" value="Lethal2_giant"/>
</dbReference>
<evidence type="ECO:0000313" key="18">
    <source>
        <dbReference type="Proteomes" id="UP000694548"/>
    </source>
</evidence>
<keyword evidence="5" id="KW-1003">Cell membrane</keyword>
<dbReference type="Gene3D" id="2.130.10.10">
    <property type="entry name" value="YVTN repeat-like/Quinoprotein amine dehydrogenase"/>
    <property type="match status" value="2"/>
</dbReference>
<dbReference type="InterPro" id="IPR001680">
    <property type="entry name" value="WD40_rpt"/>
</dbReference>